<dbReference type="PROSITE" id="PS00595">
    <property type="entry name" value="AA_TRANSFER_CLASS_5"/>
    <property type="match status" value="1"/>
</dbReference>
<dbReference type="Gene3D" id="3.90.1150.10">
    <property type="entry name" value="Aspartate Aminotransferase, domain 1"/>
    <property type="match status" value="1"/>
</dbReference>
<dbReference type="Gene3D" id="3.40.640.10">
    <property type="entry name" value="Type I PLP-dependent aspartate aminotransferase-like (Major domain)"/>
    <property type="match status" value="1"/>
</dbReference>
<dbReference type="EMBL" id="LWAE01000003">
    <property type="protein sequence ID" value="KZL91373.1"/>
    <property type="molecule type" value="Genomic_DNA"/>
</dbReference>
<evidence type="ECO:0000313" key="9">
    <source>
        <dbReference type="EMBL" id="KZL91373.1"/>
    </source>
</evidence>
<dbReference type="OrthoDB" id="9808002at2"/>
<dbReference type="Pfam" id="PF00266">
    <property type="entry name" value="Aminotran_5"/>
    <property type="match status" value="1"/>
</dbReference>
<evidence type="ECO:0000256" key="6">
    <source>
        <dbReference type="ARBA" id="ARBA00023014"/>
    </source>
</evidence>
<dbReference type="EC" id="2.8.1.7" evidence="9"/>
<dbReference type="InterPro" id="IPR020578">
    <property type="entry name" value="Aminotrans_V_PyrdxlP_BS"/>
</dbReference>
<dbReference type="STRING" id="1121326.CLMAG_31320"/>
<protein>
    <submittedName>
        <fullName evidence="9">Cysteine desulfurase IscS</fullName>
        <ecNumber evidence="9">2.8.1.7</ecNumber>
    </submittedName>
</protein>
<keyword evidence="10" id="KW-1185">Reference proteome</keyword>
<comment type="cofactor">
    <cofactor evidence="1 7">
        <name>pyridoxal 5'-phosphate</name>
        <dbReference type="ChEBI" id="CHEBI:597326"/>
    </cofactor>
</comment>
<feature type="domain" description="Aminotransferase class V" evidence="8">
    <location>
        <begin position="3"/>
        <end position="362"/>
    </location>
</feature>
<dbReference type="PATRIC" id="fig|1121326.3.peg.3160"/>
<evidence type="ECO:0000256" key="4">
    <source>
        <dbReference type="ARBA" id="ARBA00022898"/>
    </source>
</evidence>
<dbReference type="InterPro" id="IPR015424">
    <property type="entry name" value="PyrdxlP-dep_Trfase"/>
</dbReference>
<dbReference type="PANTHER" id="PTHR11601:SF50">
    <property type="entry name" value="CYSTEINE DESULFURASE ISCS 2-RELATED"/>
    <property type="match status" value="1"/>
</dbReference>
<dbReference type="PIRSF" id="PIRSF005572">
    <property type="entry name" value="NifS"/>
    <property type="match status" value="1"/>
</dbReference>
<comment type="similarity">
    <text evidence="2">Belongs to the class-V pyridoxal-phosphate-dependent aminotransferase family. NifS/IscS subfamily.</text>
</comment>
<dbReference type="GO" id="GO:0046872">
    <property type="term" value="F:metal ion binding"/>
    <property type="evidence" value="ECO:0007669"/>
    <property type="project" value="UniProtKB-KW"/>
</dbReference>
<dbReference type="InterPro" id="IPR015422">
    <property type="entry name" value="PyrdxlP-dep_Trfase_small"/>
</dbReference>
<dbReference type="RefSeq" id="WP_066623992.1">
    <property type="nucleotide sequence ID" value="NZ_FQXL01000005.1"/>
</dbReference>
<dbReference type="GO" id="GO:0031071">
    <property type="term" value="F:cysteine desulfurase activity"/>
    <property type="evidence" value="ECO:0007669"/>
    <property type="project" value="UniProtKB-EC"/>
</dbReference>
<keyword evidence="9" id="KW-0808">Transferase</keyword>
<proteinExistence type="inferred from homology"/>
<keyword evidence="4" id="KW-0663">Pyridoxal phosphate</keyword>
<keyword evidence="3" id="KW-0479">Metal-binding</keyword>
<reference evidence="9 10" key="1">
    <citation type="submission" date="2016-04" db="EMBL/GenBank/DDBJ databases">
        <title>Genome sequence of Clostridium magnum DSM 2767.</title>
        <authorList>
            <person name="Poehlein A."/>
            <person name="Uhlig R."/>
            <person name="Fischer R."/>
            <person name="Bahl H."/>
            <person name="Daniel R."/>
        </authorList>
    </citation>
    <scope>NUCLEOTIDE SEQUENCE [LARGE SCALE GENOMIC DNA]</scope>
    <source>
        <strain evidence="9 10">DSM 2767</strain>
    </source>
</reference>
<sequence length="379" mass="42217">MDVYFDNSATTRVYDEVIDIMSDIMKNYYGNPSSAHSLGVKAEGKLKESRKIFADILNCSEGEIIFTSGGSESNNFLIKGFIRPGLHMITTRIEHPSVAGVYSYLEKQGIEVTYLDVNKYGQINLEQLKQSIKKETALVSIMHVNNEFGAIQNLEAIGILIKENSSRAKFHVDAVQSFGKLKIDVQKYKIDLLSASGHKIHGPRGIGFAYVRKDLRPEPLIHGGGQESNFRSGTENLAAICGFAFAANKIYKNLEENYKKIHNLKEYFIQRLSSIDNVLINSPSQPEFIPNILNVSFPGVKGEVLIHALEDKGIFASTGSACSSKKLSHSSLLPLIGLSKKEAEGTIRFSFNELNTEEEVNYVIENLNKSLTFLRRLSK</sequence>
<dbReference type="GO" id="GO:0051536">
    <property type="term" value="F:iron-sulfur cluster binding"/>
    <property type="evidence" value="ECO:0007669"/>
    <property type="project" value="UniProtKB-KW"/>
</dbReference>
<dbReference type="SUPFAM" id="SSF53383">
    <property type="entry name" value="PLP-dependent transferases"/>
    <property type="match status" value="1"/>
</dbReference>
<name>A0A162SJV5_9CLOT</name>
<evidence type="ECO:0000256" key="3">
    <source>
        <dbReference type="ARBA" id="ARBA00022723"/>
    </source>
</evidence>
<gene>
    <name evidence="9" type="primary">iscS_3</name>
    <name evidence="9" type="ORF">CLMAG_31320</name>
</gene>
<dbReference type="InterPro" id="IPR000192">
    <property type="entry name" value="Aminotrans_V_dom"/>
</dbReference>
<dbReference type="Gene3D" id="1.10.260.50">
    <property type="match status" value="1"/>
</dbReference>
<dbReference type="Proteomes" id="UP000076603">
    <property type="component" value="Unassembled WGS sequence"/>
</dbReference>
<dbReference type="InterPro" id="IPR015421">
    <property type="entry name" value="PyrdxlP-dep_Trfase_major"/>
</dbReference>
<evidence type="ECO:0000256" key="7">
    <source>
        <dbReference type="RuleBase" id="RU004504"/>
    </source>
</evidence>
<keyword evidence="5" id="KW-0408">Iron</keyword>
<dbReference type="AlphaFoldDB" id="A0A162SJV5"/>
<accession>A0A162SJV5</accession>
<evidence type="ECO:0000256" key="1">
    <source>
        <dbReference type="ARBA" id="ARBA00001933"/>
    </source>
</evidence>
<keyword evidence="6" id="KW-0411">Iron-sulfur</keyword>
<evidence type="ECO:0000256" key="2">
    <source>
        <dbReference type="ARBA" id="ARBA00006490"/>
    </source>
</evidence>
<evidence type="ECO:0000259" key="8">
    <source>
        <dbReference type="Pfam" id="PF00266"/>
    </source>
</evidence>
<comment type="caution">
    <text evidence="9">The sequence shown here is derived from an EMBL/GenBank/DDBJ whole genome shotgun (WGS) entry which is preliminary data.</text>
</comment>
<evidence type="ECO:0000313" key="10">
    <source>
        <dbReference type="Proteomes" id="UP000076603"/>
    </source>
</evidence>
<evidence type="ECO:0000256" key="5">
    <source>
        <dbReference type="ARBA" id="ARBA00023004"/>
    </source>
</evidence>
<organism evidence="9 10">
    <name type="scientific">Clostridium magnum DSM 2767</name>
    <dbReference type="NCBI Taxonomy" id="1121326"/>
    <lineage>
        <taxon>Bacteria</taxon>
        <taxon>Bacillati</taxon>
        <taxon>Bacillota</taxon>
        <taxon>Clostridia</taxon>
        <taxon>Eubacteriales</taxon>
        <taxon>Clostridiaceae</taxon>
        <taxon>Clostridium</taxon>
    </lineage>
</organism>
<dbReference type="InterPro" id="IPR016454">
    <property type="entry name" value="Cysteine_dSase"/>
</dbReference>
<dbReference type="PANTHER" id="PTHR11601">
    <property type="entry name" value="CYSTEINE DESULFURYLASE FAMILY MEMBER"/>
    <property type="match status" value="1"/>
</dbReference>